<dbReference type="PANTHER" id="PTHR43133">
    <property type="entry name" value="RNA POLYMERASE ECF-TYPE SIGMA FACTO"/>
    <property type="match status" value="1"/>
</dbReference>
<dbReference type="PANTHER" id="PTHR43133:SF62">
    <property type="entry name" value="RNA POLYMERASE SIGMA FACTOR SIGZ"/>
    <property type="match status" value="1"/>
</dbReference>
<accession>A0A418WLH5</accession>
<dbReference type="PROSITE" id="PS01063">
    <property type="entry name" value="SIGMA70_ECF"/>
    <property type="match status" value="1"/>
</dbReference>
<gene>
    <name evidence="9" type="ORF">D3876_12060</name>
</gene>
<sequence>MDHATRKDGADEARAQLTAALARVAAEDRAALRDVYDRTSAKLFGICLRISQDRQGAEDILQEVYVSVWKRAGSFDPKRASPITWLATIARNRAIDWKRAQGRRQAEPVETALQLADDRPLAPELLIAEEERRRLADCLEMLETRHEQAIRRAFFDGLTYAELAERMDVPLGTMKSWIRRGLMRLKDCLDNG</sequence>
<dbReference type="AlphaFoldDB" id="A0A418WLH5"/>
<keyword evidence="5 6" id="KW-0804">Transcription</keyword>
<keyword evidence="3 6" id="KW-0731">Sigma factor</keyword>
<dbReference type="InterPro" id="IPR039425">
    <property type="entry name" value="RNA_pol_sigma-70-like"/>
</dbReference>
<dbReference type="InterPro" id="IPR007627">
    <property type="entry name" value="RNA_pol_sigma70_r2"/>
</dbReference>
<reference evidence="9 10" key="1">
    <citation type="submission" date="2018-09" db="EMBL/GenBank/DDBJ databases">
        <authorList>
            <person name="Zhu H."/>
        </authorList>
    </citation>
    <scope>NUCLEOTIDE SEQUENCE [LARGE SCALE GENOMIC DNA]</scope>
    <source>
        <strain evidence="9 10">K2R01-6</strain>
    </source>
</reference>
<evidence type="ECO:0000256" key="2">
    <source>
        <dbReference type="ARBA" id="ARBA00023015"/>
    </source>
</evidence>
<dbReference type="Gene3D" id="1.10.1740.10">
    <property type="match status" value="1"/>
</dbReference>
<keyword evidence="10" id="KW-1185">Reference proteome</keyword>
<dbReference type="GO" id="GO:0006352">
    <property type="term" value="P:DNA-templated transcription initiation"/>
    <property type="evidence" value="ECO:0007669"/>
    <property type="project" value="InterPro"/>
</dbReference>
<dbReference type="SUPFAM" id="SSF88946">
    <property type="entry name" value="Sigma2 domain of RNA polymerase sigma factors"/>
    <property type="match status" value="1"/>
</dbReference>
<feature type="domain" description="RNA polymerase sigma-70 region 2" evidence="7">
    <location>
        <begin position="36"/>
        <end position="104"/>
    </location>
</feature>
<dbReference type="InterPro" id="IPR000838">
    <property type="entry name" value="RNA_pol_sigma70_ECF_CS"/>
</dbReference>
<evidence type="ECO:0000256" key="5">
    <source>
        <dbReference type="ARBA" id="ARBA00023163"/>
    </source>
</evidence>
<evidence type="ECO:0000313" key="9">
    <source>
        <dbReference type="EMBL" id="RJF90901.1"/>
    </source>
</evidence>
<comment type="similarity">
    <text evidence="1 6">Belongs to the sigma-70 factor family. ECF subfamily.</text>
</comment>
<keyword evidence="4 6" id="KW-0238">DNA-binding</keyword>
<protein>
    <recommendedName>
        <fullName evidence="6">RNA polymerase sigma factor</fullName>
    </recommendedName>
</protein>
<dbReference type="InterPro" id="IPR013249">
    <property type="entry name" value="RNA_pol_sigma70_r4_t2"/>
</dbReference>
<evidence type="ECO:0000259" key="7">
    <source>
        <dbReference type="Pfam" id="PF04542"/>
    </source>
</evidence>
<dbReference type="Pfam" id="PF08281">
    <property type="entry name" value="Sigma70_r4_2"/>
    <property type="match status" value="1"/>
</dbReference>
<dbReference type="InterPro" id="IPR036388">
    <property type="entry name" value="WH-like_DNA-bd_sf"/>
</dbReference>
<evidence type="ECO:0000256" key="4">
    <source>
        <dbReference type="ARBA" id="ARBA00023125"/>
    </source>
</evidence>
<evidence type="ECO:0000259" key="8">
    <source>
        <dbReference type="Pfam" id="PF08281"/>
    </source>
</evidence>
<keyword evidence="2 6" id="KW-0805">Transcription regulation</keyword>
<dbReference type="GO" id="GO:0016987">
    <property type="term" value="F:sigma factor activity"/>
    <property type="evidence" value="ECO:0007669"/>
    <property type="project" value="UniProtKB-KW"/>
</dbReference>
<dbReference type="SUPFAM" id="SSF88659">
    <property type="entry name" value="Sigma3 and sigma4 domains of RNA polymerase sigma factors"/>
    <property type="match status" value="1"/>
</dbReference>
<comment type="caution">
    <text evidence="9">The sequence shown here is derived from an EMBL/GenBank/DDBJ whole genome shotgun (WGS) entry which is preliminary data.</text>
</comment>
<feature type="domain" description="RNA polymerase sigma factor 70 region 4 type 2" evidence="8">
    <location>
        <begin position="133"/>
        <end position="185"/>
    </location>
</feature>
<dbReference type="InterPro" id="IPR013325">
    <property type="entry name" value="RNA_pol_sigma_r2"/>
</dbReference>
<evidence type="ECO:0000256" key="3">
    <source>
        <dbReference type="ARBA" id="ARBA00023082"/>
    </source>
</evidence>
<dbReference type="GO" id="GO:0003677">
    <property type="term" value="F:DNA binding"/>
    <property type="evidence" value="ECO:0007669"/>
    <property type="project" value="UniProtKB-KW"/>
</dbReference>
<evidence type="ECO:0000256" key="6">
    <source>
        <dbReference type="RuleBase" id="RU000716"/>
    </source>
</evidence>
<dbReference type="EMBL" id="QYUM01000003">
    <property type="protein sequence ID" value="RJF90901.1"/>
    <property type="molecule type" value="Genomic_DNA"/>
</dbReference>
<dbReference type="CDD" id="cd06171">
    <property type="entry name" value="Sigma70_r4"/>
    <property type="match status" value="1"/>
</dbReference>
<dbReference type="Pfam" id="PF04542">
    <property type="entry name" value="Sigma70_r2"/>
    <property type="match status" value="1"/>
</dbReference>
<dbReference type="Proteomes" id="UP000286100">
    <property type="component" value="Unassembled WGS sequence"/>
</dbReference>
<dbReference type="RefSeq" id="WP_119762487.1">
    <property type="nucleotide sequence ID" value="NZ_QYUM01000003.1"/>
</dbReference>
<dbReference type="InterPro" id="IPR013324">
    <property type="entry name" value="RNA_pol_sigma_r3/r4-like"/>
</dbReference>
<name>A0A418WLH5_9SPHN</name>
<evidence type="ECO:0000256" key="1">
    <source>
        <dbReference type="ARBA" id="ARBA00010641"/>
    </source>
</evidence>
<evidence type="ECO:0000313" key="10">
    <source>
        <dbReference type="Proteomes" id="UP000286100"/>
    </source>
</evidence>
<dbReference type="InterPro" id="IPR014284">
    <property type="entry name" value="RNA_pol_sigma-70_dom"/>
</dbReference>
<dbReference type="OrthoDB" id="9784272at2"/>
<organism evidence="9 10">
    <name type="scientific">Sphingomonas cavernae</name>
    <dbReference type="NCBI Taxonomy" id="2320861"/>
    <lineage>
        <taxon>Bacteria</taxon>
        <taxon>Pseudomonadati</taxon>
        <taxon>Pseudomonadota</taxon>
        <taxon>Alphaproteobacteria</taxon>
        <taxon>Sphingomonadales</taxon>
        <taxon>Sphingomonadaceae</taxon>
        <taxon>Sphingomonas</taxon>
    </lineage>
</organism>
<dbReference type="Gene3D" id="1.10.10.10">
    <property type="entry name" value="Winged helix-like DNA-binding domain superfamily/Winged helix DNA-binding domain"/>
    <property type="match status" value="1"/>
</dbReference>
<proteinExistence type="inferred from homology"/>
<dbReference type="NCBIfam" id="TIGR02937">
    <property type="entry name" value="sigma70-ECF"/>
    <property type="match status" value="1"/>
</dbReference>